<dbReference type="GO" id="GO:0005634">
    <property type="term" value="C:nucleus"/>
    <property type="evidence" value="ECO:0007669"/>
    <property type="project" value="TreeGrafter"/>
</dbReference>
<keyword evidence="5" id="KW-0540">Nuclease</keyword>
<accession>A0AAR5QKI1</accession>
<evidence type="ECO:0000256" key="3">
    <source>
        <dbReference type="ARBA" id="ARBA00001946"/>
    </source>
</evidence>
<dbReference type="GO" id="GO:0030422">
    <property type="term" value="P:siRNA processing"/>
    <property type="evidence" value="ECO:0007669"/>
    <property type="project" value="InterPro"/>
</dbReference>
<keyword evidence="11" id="KW-0347">Helicase</keyword>
<dbReference type="SMART" id="SM00490">
    <property type="entry name" value="HELICc"/>
    <property type="match status" value="1"/>
</dbReference>
<keyword evidence="7" id="KW-0677">Repeat</keyword>
<dbReference type="FunFam" id="1.10.1520.10:FF:000005">
    <property type="entry name" value="Putative endoribonuclease dicer"/>
    <property type="match status" value="1"/>
</dbReference>
<evidence type="ECO:0000259" key="23">
    <source>
        <dbReference type="PROSITE" id="PS51327"/>
    </source>
</evidence>
<dbReference type="InterPro" id="IPR014720">
    <property type="entry name" value="dsRBD_dom"/>
</dbReference>
<feature type="domain" description="Helicase C-terminal" evidence="22">
    <location>
        <begin position="360"/>
        <end position="527"/>
    </location>
</feature>
<feature type="domain" description="DRBM" evidence="19">
    <location>
        <begin position="1647"/>
        <end position="1668"/>
    </location>
</feature>
<keyword evidence="13" id="KW-0460">Magnesium</keyword>
<comment type="catalytic activity">
    <reaction evidence="1">
        <text>Endonucleolytic cleavage to 5'-phosphomonoester.</text>
        <dbReference type="EC" id="3.1.26.3"/>
    </reaction>
</comment>
<dbReference type="GO" id="GO:0004525">
    <property type="term" value="F:ribonuclease III activity"/>
    <property type="evidence" value="ECO:0007669"/>
    <property type="project" value="UniProtKB-EC"/>
</dbReference>
<dbReference type="PANTHER" id="PTHR14950:SF37">
    <property type="entry name" value="ENDORIBONUCLEASE DICER"/>
    <property type="match status" value="1"/>
</dbReference>
<feature type="domain" description="RNase III" evidence="20">
    <location>
        <begin position="1421"/>
        <end position="1575"/>
    </location>
</feature>
<dbReference type="InterPro" id="IPR036085">
    <property type="entry name" value="PAZ_dom_sf"/>
</dbReference>
<dbReference type="SMART" id="SM00487">
    <property type="entry name" value="DEXDc"/>
    <property type="match status" value="1"/>
</dbReference>
<dbReference type="GO" id="GO:0004386">
    <property type="term" value="F:helicase activity"/>
    <property type="evidence" value="ECO:0007669"/>
    <property type="project" value="UniProtKB-KW"/>
</dbReference>
<keyword evidence="8" id="KW-0547">Nucleotide-binding</keyword>
<reference evidence="24" key="2">
    <citation type="submission" date="2024-08" db="UniProtKB">
        <authorList>
            <consortium name="EnsemblMetazoa"/>
        </authorList>
    </citation>
    <scope>IDENTIFICATION</scope>
</reference>
<dbReference type="SUPFAM" id="SSF69065">
    <property type="entry name" value="RNase III domain-like"/>
    <property type="match status" value="2"/>
</dbReference>
<dbReference type="GO" id="GO:0005524">
    <property type="term" value="F:ATP binding"/>
    <property type="evidence" value="ECO:0007669"/>
    <property type="project" value="UniProtKB-KW"/>
</dbReference>
<dbReference type="Pfam" id="PF20932">
    <property type="entry name" value="Dicer_dsRBD"/>
    <property type="match status" value="1"/>
</dbReference>
<evidence type="ECO:0000256" key="1">
    <source>
        <dbReference type="ARBA" id="ARBA00000109"/>
    </source>
</evidence>
<evidence type="ECO:0000259" key="19">
    <source>
        <dbReference type="PROSITE" id="PS50137"/>
    </source>
</evidence>
<keyword evidence="6" id="KW-0479">Metal-binding</keyword>
<dbReference type="PANTHER" id="PTHR14950">
    <property type="entry name" value="DICER-RELATED"/>
    <property type="match status" value="1"/>
</dbReference>
<dbReference type="InterPro" id="IPR011545">
    <property type="entry name" value="DEAD/DEAH_box_helicase_dom"/>
</dbReference>
<evidence type="ECO:0000313" key="25">
    <source>
        <dbReference type="Proteomes" id="UP000019118"/>
    </source>
</evidence>
<evidence type="ECO:0000256" key="4">
    <source>
        <dbReference type="ARBA" id="ARBA00012177"/>
    </source>
</evidence>
<dbReference type="GO" id="GO:0003723">
    <property type="term" value="F:RNA binding"/>
    <property type="evidence" value="ECO:0007669"/>
    <property type="project" value="UniProtKB-UniRule"/>
</dbReference>
<dbReference type="PROSITE" id="PS00517">
    <property type="entry name" value="RNASE_3_1"/>
    <property type="match status" value="1"/>
</dbReference>
<dbReference type="InterPro" id="IPR027417">
    <property type="entry name" value="P-loop_NTPase"/>
</dbReference>
<dbReference type="PROSITE" id="PS51192">
    <property type="entry name" value="HELICASE_ATP_BIND_1"/>
    <property type="match status" value="1"/>
</dbReference>
<dbReference type="SUPFAM" id="SSF101690">
    <property type="entry name" value="PAZ domain"/>
    <property type="match status" value="1"/>
</dbReference>
<dbReference type="PROSITE" id="PS50137">
    <property type="entry name" value="DS_RBD"/>
    <property type="match status" value="1"/>
</dbReference>
<dbReference type="GO" id="GO:0005737">
    <property type="term" value="C:cytoplasm"/>
    <property type="evidence" value="ECO:0007669"/>
    <property type="project" value="TreeGrafter"/>
</dbReference>
<evidence type="ECO:0000256" key="2">
    <source>
        <dbReference type="ARBA" id="ARBA00001936"/>
    </source>
</evidence>
<proteinExistence type="inferred from homology"/>
<dbReference type="Pfam" id="PF00271">
    <property type="entry name" value="Helicase_C"/>
    <property type="match status" value="1"/>
</dbReference>
<evidence type="ECO:0000259" key="22">
    <source>
        <dbReference type="PROSITE" id="PS51194"/>
    </source>
</evidence>
<evidence type="ECO:0000256" key="16">
    <source>
        <dbReference type="ARBA" id="ARBA00023211"/>
    </source>
</evidence>
<evidence type="ECO:0000256" key="15">
    <source>
        <dbReference type="ARBA" id="ARBA00023158"/>
    </source>
</evidence>
<dbReference type="PROSITE" id="PS51194">
    <property type="entry name" value="HELICASE_CTER"/>
    <property type="match status" value="1"/>
</dbReference>
<dbReference type="InterPro" id="IPR000999">
    <property type="entry name" value="RNase_III_dom"/>
</dbReference>
<name>A0AAR5QKI1_DENPD</name>
<dbReference type="Gene3D" id="3.30.160.380">
    <property type="entry name" value="Dicer dimerisation domain"/>
    <property type="match status" value="1"/>
</dbReference>
<keyword evidence="14 18" id="KW-0694">RNA-binding</keyword>
<evidence type="ECO:0000256" key="9">
    <source>
        <dbReference type="ARBA" id="ARBA00022759"/>
    </source>
</evidence>
<protein>
    <recommendedName>
        <fullName evidence="4">ribonuclease III</fullName>
        <ecNumber evidence="4">3.1.26.3</ecNumber>
    </recommendedName>
</protein>
<dbReference type="SMART" id="SM00535">
    <property type="entry name" value="RIBOc"/>
    <property type="match status" value="2"/>
</dbReference>
<keyword evidence="10" id="KW-0378">Hydrolase</keyword>
<evidence type="ECO:0000259" key="21">
    <source>
        <dbReference type="PROSITE" id="PS51192"/>
    </source>
</evidence>
<evidence type="ECO:0000256" key="18">
    <source>
        <dbReference type="PROSITE-ProRule" id="PRU00657"/>
    </source>
</evidence>
<keyword evidence="16" id="KW-0464">Manganese</keyword>
<evidence type="ECO:0000313" key="24">
    <source>
        <dbReference type="EnsemblMetazoa" id="XP_019773735.1"/>
    </source>
</evidence>
<dbReference type="InterPro" id="IPR036389">
    <property type="entry name" value="RNase_III_sf"/>
</dbReference>
<dbReference type="Proteomes" id="UP000019118">
    <property type="component" value="Unassembled WGS sequence"/>
</dbReference>
<dbReference type="InterPro" id="IPR048512">
    <property type="entry name" value="Dicer_platform"/>
</dbReference>
<dbReference type="InterPro" id="IPR048513">
    <property type="entry name" value="Dicer_PBD"/>
</dbReference>
<evidence type="ECO:0000256" key="13">
    <source>
        <dbReference type="ARBA" id="ARBA00022842"/>
    </source>
</evidence>
<dbReference type="GO" id="GO:0070578">
    <property type="term" value="C:RISC-loading complex"/>
    <property type="evidence" value="ECO:0007669"/>
    <property type="project" value="TreeGrafter"/>
</dbReference>
<dbReference type="Pfam" id="PF20931">
    <property type="entry name" value="Dicer_platform"/>
    <property type="match status" value="1"/>
</dbReference>
<dbReference type="InterPro" id="IPR005034">
    <property type="entry name" value="Dicer_dimerisation"/>
</dbReference>
<dbReference type="Pfam" id="PF02170">
    <property type="entry name" value="PAZ"/>
    <property type="match status" value="1"/>
</dbReference>
<evidence type="ECO:0000256" key="7">
    <source>
        <dbReference type="ARBA" id="ARBA00022737"/>
    </source>
</evidence>
<dbReference type="GO" id="GO:0006309">
    <property type="term" value="P:apoptotic DNA fragmentation"/>
    <property type="evidence" value="ECO:0007669"/>
    <property type="project" value="TreeGrafter"/>
</dbReference>
<dbReference type="PROSITE" id="PS50142">
    <property type="entry name" value="RNASE_3_2"/>
    <property type="match status" value="2"/>
</dbReference>
<comment type="cofactor">
    <cofactor evidence="3">
        <name>Mg(2+)</name>
        <dbReference type="ChEBI" id="CHEBI:18420"/>
    </cofactor>
</comment>
<dbReference type="InterPro" id="IPR001650">
    <property type="entry name" value="Helicase_C-like"/>
</dbReference>
<sequence length="1668" mass="191541">MPEDNEDFLPRDYQVALRQIALEKNSIIYLPTGSGKTFIAILVLKHLQKCSPKYTEGGKISFVVVNTVALVDQHAKCIEKRTNLEVGKYSGDMSLDFWPKAKWYEEFDKSQVFVMTVQILVNLTNQNFLDLNKVNLIVFDECHRGVSDQPMRQLCKSLKHVKEQPRILGLTATLLNGNCKPDRVLAEVEKLETTYHSQVATVDGLTKVTGYSTNPKEHIQPYSAHILSNIEVQAMHRLDEIITILLQVKDPHLPLVINKTGLRPLTKDDGLKKLNNIIIDIEFHIKSLGIYGGHKAMLAHMIQIERMKKHCDDMVIHQVLSYVQTMLSIVMSSLEKYMEKFTETERILQFSSDKVKQLINLFDEYRKTSNEELCCLIFTKRRFTAKVIFYILSSLSKNTKEYSYIRPNFIVGYNSNPYNDTRESLYTSKKNREVLHSFDNKETTVLCSSNVLEEGVDISTCSLVIKFDAPEEYRSYIQSKGRARHPSSRYYMMVDSADMLKFKEKYMEFQEVEKRLQDLLVGMNKWRQKPSALRISNMYNEDELPPYYVNGPRSAKVDMVSAITLLSQYCNSLPCDKFTTLSPELYYEEKTTILDDLTRVTIILPTICPLTAPIVGRYMKNLKSAKRAAALLACEQLHKIGELDDHLLPKKYDIANEDVGFLFKHYPEVKETMAGTNKNKRTHKKQVAAFLKGPVVPQKPAWLHIINLQPIFGKREELNYSTFYDMYVSDICYGFLTPNQVPTICDFPIYVTLGTINVNLKVNVATPQLSEADIAIIREYNYLVYNDIVRSLKHREFLISDNGDDAETMMMVPVNKRSGKIDFDTLNEHKAINPTCQLTVEDRLQLKVTQEDYLRKIVSPWYRDMGKGEFFLVLEVCFTKTAKSNFRSHKEGASPKRPKILCEDKLGSFQSKLNDYIVTEVSLNKSAKTIFPNEQFGTYEDYYREKHDVRLLNPEQPLLYVKHLTKKTNFIKPQGAQAKRKKEKNYEDLEIHLIPELVVKQEFPAALWIHANLLPTLLSRFSFLFRLEEFRLKMAHEMNIPENSSTSNKSLELDEYLLNYVPYIEQSSNSVVNVLVPESKNQVTFQSLSVINRDYAKKMLELEYPWNETEEPKDVERDIDVTILDIDYYEKFLSKSVTTEEYTLKNDFPKQQKEQLALTYFKHYEQKPIQLLDAKILDSGPPLCLIYKAMTTAKANDIVNMERLETLGDSFLKLFCSLYVYAKFPRFSEGLATSLKGRLVSNKNLYYLACKKNIGGLMKVGDLQISDWLAPGFKIPDLVESRIDKKETSLASLYFISVPQEEQISGILSEETVQAIQSVQFEEDPSEEGLIQEVASLFKCNYVGDKTVADCVEALLGAYFQTCGIEGGLRFVEWIGIIPKSENLIELLDQPPQNPVINDKATLADINYHIPDWDKIERDILGYHFKNRAFLLQALTHASYTPNRITQSYEKLEFVGDAILDFLVTCHIFEACGNLDPGDLTDLRSALVNNNTFASLVVRNNLHKYLLMINAKLQGMIDRFAGYIESKKFEIDDEVLILLEETDAVGLNIAEYIDVPKVLGDIFEALAAAVYLDSGKDLQEVWRVFHRLMWKEIESFSAKVPKNLIRRLYEWSPNPHPTFGDSIDAGQGKVMVPLQFMLNGRRQQVYGFGSNKMMAKKAAAKLALRQLC</sequence>
<keyword evidence="12" id="KW-0067">ATP-binding</keyword>
<dbReference type="Gene3D" id="2.170.260.10">
    <property type="entry name" value="paz domain"/>
    <property type="match status" value="2"/>
</dbReference>
<evidence type="ECO:0000259" key="20">
    <source>
        <dbReference type="PROSITE" id="PS50142"/>
    </source>
</evidence>
<evidence type="ECO:0000256" key="11">
    <source>
        <dbReference type="ARBA" id="ARBA00022806"/>
    </source>
</evidence>
<dbReference type="CDD" id="cd00593">
    <property type="entry name" value="RIBOc"/>
    <property type="match status" value="2"/>
</dbReference>
<dbReference type="GO" id="GO:0046872">
    <property type="term" value="F:metal ion binding"/>
    <property type="evidence" value="ECO:0007669"/>
    <property type="project" value="UniProtKB-KW"/>
</dbReference>
<feature type="domain" description="Helicase ATP-binding" evidence="21">
    <location>
        <begin position="17"/>
        <end position="192"/>
    </location>
</feature>
<dbReference type="CDD" id="cd15903">
    <property type="entry name" value="Dicer_PBD"/>
    <property type="match status" value="1"/>
</dbReference>
<dbReference type="GO" id="GO:0031054">
    <property type="term" value="P:pre-miRNA processing"/>
    <property type="evidence" value="ECO:0007669"/>
    <property type="project" value="InterPro"/>
</dbReference>
<dbReference type="InterPro" id="IPR038248">
    <property type="entry name" value="Dicer_dimer_sf"/>
</dbReference>
<dbReference type="PROSITE" id="PS51327">
    <property type="entry name" value="DICER_DSRBF"/>
    <property type="match status" value="1"/>
</dbReference>
<dbReference type="SMART" id="SM00949">
    <property type="entry name" value="PAZ"/>
    <property type="match status" value="1"/>
</dbReference>
<dbReference type="InterPro" id="IPR003100">
    <property type="entry name" value="PAZ_dom"/>
</dbReference>
<evidence type="ECO:0000256" key="6">
    <source>
        <dbReference type="ARBA" id="ARBA00022723"/>
    </source>
</evidence>
<dbReference type="SUPFAM" id="SSF54768">
    <property type="entry name" value="dsRNA-binding domain-like"/>
    <property type="match status" value="1"/>
</dbReference>
<dbReference type="EC" id="3.1.26.3" evidence="4"/>
<dbReference type="Gene3D" id="1.10.1520.10">
    <property type="entry name" value="Ribonuclease III domain"/>
    <property type="match status" value="2"/>
</dbReference>
<feature type="domain" description="RNase III" evidence="20">
    <location>
        <begin position="1185"/>
        <end position="1364"/>
    </location>
</feature>
<evidence type="ECO:0000256" key="10">
    <source>
        <dbReference type="ARBA" id="ARBA00022801"/>
    </source>
</evidence>
<dbReference type="CDD" id="cd18034">
    <property type="entry name" value="DEXHc_dicer"/>
    <property type="match status" value="1"/>
</dbReference>
<dbReference type="InterPro" id="IPR044441">
    <property type="entry name" value="DICER_DSRM"/>
</dbReference>
<evidence type="ECO:0000256" key="14">
    <source>
        <dbReference type="ARBA" id="ARBA00022884"/>
    </source>
</evidence>
<reference evidence="25" key="1">
    <citation type="journal article" date="2013" name="Genome Biol.">
        <title>Draft genome of the mountain pine beetle, Dendroctonus ponderosae Hopkins, a major forest pest.</title>
        <authorList>
            <person name="Keeling C.I."/>
            <person name="Yuen M.M."/>
            <person name="Liao N.Y."/>
            <person name="Docking T.R."/>
            <person name="Chan S.K."/>
            <person name="Taylor G.A."/>
            <person name="Palmquist D.L."/>
            <person name="Jackman S.D."/>
            <person name="Nguyen A."/>
            <person name="Li M."/>
            <person name="Henderson H."/>
            <person name="Janes J.K."/>
            <person name="Zhao Y."/>
            <person name="Pandoh P."/>
            <person name="Moore R."/>
            <person name="Sperling F.A."/>
            <person name="Huber D.P."/>
            <person name="Birol I."/>
            <person name="Jones S.J."/>
            <person name="Bohlmann J."/>
        </authorList>
    </citation>
    <scope>NUCLEOTIDE SEQUENCE</scope>
</reference>
<dbReference type="GO" id="GO:0004530">
    <property type="term" value="F:deoxyribonuclease I activity"/>
    <property type="evidence" value="ECO:0007669"/>
    <property type="project" value="TreeGrafter"/>
</dbReference>
<dbReference type="Pfam" id="PF00636">
    <property type="entry name" value="Ribonuclease_3"/>
    <property type="match status" value="2"/>
</dbReference>
<keyword evidence="25" id="KW-1185">Reference proteome</keyword>
<dbReference type="SUPFAM" id="SSF52540">
    <property type="entry name" value="P-loop containing nucleoside triphosphate hydrolases"/>
    <property type="match status" value="1"/>
</dbReference>
<comment type="similarity">
    <text evidence="17 18">Belongs to the helicase family. Dicer subfamily.</text>
</comment>
<dbReference type="Pfam" id="PF00270">
    <property type="entry name" value="DEAD"/>
    <property type="match status" value="1"/>
</dbReference>
<feature type="domain" description="Dicer dsRNA-binding fold" evidence="23">
    <location>
        <begin position="562"/>
        <end position="657"/>
    </location>
</feature>
<evidence type="ECO:0000256" key="5">
    <source>
        <dbReference type="ARBA" id="ARBA00022722"/>
    </source>
</evidence>
<dbReference type="Pfam" id="PF03368">
    <property type="entry name" value="Dicer_dimer"/>
    <property type="match status" value="1"/>
</dbReference>
<dbReference type="Gene3D" id="3.40.50.300">
    <property type="entry name" value="P-loop containing nucleotide triphosphate hydrolases"/>
    <property type="match status" value="2"/>
</dbReference>
<dbReference type="FunFam" id="3.40.50.300:FF:000628">
    <property type="entry name" value="Endoribonuclease Dicer"/>
    <property type="match status" value="1"/>
</dbReference>
<keyword evidence="15" id="KW-0943">RNA-mediated gene silencing</keyword>
<evidence type="ECO:0000256" key="12">
    <source>
        <dbReference type="ARBA" id="ARBA00022840"/>
    </source>
</evidence>
<dbReference type="Gene3D" id="3.30.160.20">
    <property type="match status" value="1"/>
</dbReference>
<organism evidence="24 25">
    <name type="scientific">Dendroctonus ponderosae</name>
    <name type="common">Mountain pine beetle</name>
    <dbReference type="NCBI Taxonomy" id="77166"/>
    <lineage>
        <taxon>Eukaryota</taxon>
        <taxon>Metazoa</taxon>
        <taxon>Ecdysozoa</taxon>
        <taxon>Arthropoda</taxon>
        <taxon>Hexapoda</taxon>
        <taxon>Insecta</taxon>
        <taxon>Pterygota</taxon>
        <taxon>Neoptera</taxon>
        <taxon>Endopterygota</taxon>
        <taxon>Coleoptera</taxon>
        <taxon>Polyphaga</taxon>
        <taxon>Cucujiformia</taxon>
        <taxon>Curculionidae</taxon>
        <taxon>Scolytinae</taxon>
        <taxon>Dendroctonus</taxon>
    </lineage>
</organism>
<comment type="cofactor">
    <cofactor evidence="2">
        <name>Mn(2+)</name>
        <dbReference type="ChEBI" id="CHEBI:29035"/>
    </cofactor>
</comment>
<evidence type="ECO:0000256" key="8">
    <source>
        <dbReference type="ARBA" id="ARBA00022741"/>
    </source>
</evidence>
<dbReference type="InterPro" id="IPR014001">
    <property type="entry name" value="Helicase_ATP-bd"/>
</dbReference>
<keyword evidence="9" id="KW-0255">Endonuclease</keyword>
<evidence type="ECO:0000256" key="17">
    <source>
        <dbReference type="ARBA" id="ARBA00035116"/>
    </source>
</evidence>
<dbReference type="EnsemblMetazoa" id="XM_019918176.1">
    <property type="protein sequence ID" value="XP_019773735.1"/>
    <property type="gene ID" value="LOC109546978"/>
</dbReference>